<name>A0A2P2R4M7_RHIMU</name>
<protein>
    <submittedName>
        <fullName evidence="1">Uncharacterized protein</fullName>
    </submittedName>
</protein>
<sequence>MVSMLVVFCFAFSLSIYNSSHFKISLSLVW</sequence>
<dbReference type="EMBL" id="GGEC01093676">
    <property type="protein sequence ID" value="MBX74160.1"/>
    <property type="molecule type" value="Transcribed_RNA"/>
</dbReference>
<organism evidence="1">
    <name type="scientific">Rhizophora mucronata</name>
    <name type="common">Asiatic mangrove</name>
    <dbReference type="NCBI Taxonomy" id="61149"/>
    <lineage>
        <taxon>Eukaryota</taxon>
        <taxon>Viridiplantae</taxon>
        <taxon>Streptophyta</taxon>
        <taxon>Embryophyta</taxon>
        <taxon>Tracheophyta</taxon>
        <taxon>Spermatophyta</taxon>
        <taxon>Magnoliopsida</taxon>
        <taxon>eudicotyledons</taxon>
        <taxon>Gunneridae</taxon>
        <taxon>Pentapetalae</taxon>
        <taxon>rosids</taxon>
        <taxon>fabids</taxon>
        <taxon>Malpighiales</taxon>
        <taxon>Rhizophoraceae</taxon>
        <taxon>Rhizophora</taxon>
    </lineage>
</organism>
<accession>A0A2P2R4M7</accession>
<dbReference type="AlphaFoldDB" id="A0A2P2R4M7"/>
<evidence type="ECO:0000313" key="1">
    <source>
        <dbReference type="EMBL" id="MBX74160.1"/>
    </source>
</evidence>
<reference evidence="1" key="1">
    <citation type="submission" date="2018-02" db="EMBL/GenBank/DDBJ databases">
        <title>Rhizophora mucronata_Transcriptome.</title>
        <authorList>
            <person name="Meera S.P."/>
            <person name="Sreeshan A."/>
            <person name="Augustine A."/>
        </authorList>
    </citation>
    <scope>NUCLEOTIDE SEQUENCE</scope>
    <source>
        <tissue evidence="1">Leaf</tissue>
    </source>
</reference>
<proteinExistence type="predicted"/>